<proteinExistence type="predicted"/>
<dbReference type="RefSeq" id="XP_020428800.1">
    <property type="nucleotide sequence ID" value="XM_020580213.1"/>
</dbReference>
<evidence type="ECO:0000313" key="1">
    <source>
        <dbReference type="EMBL" id="EFA76668.1"/>
    </source>
</evidence>
<name>D3BPF0_HETP5</name>
<dbReference type="EMBL" id="ADBJ01000044">
    <property type="protein sequence ID" value="EFA76668.1"/>
    <property type="molecule type" value="Genomic_DNA"/>
</dbReference>
<sequence>MASKTKLNDNNLEDEMSILTLLKKTPLQPIDNSRAGMVYNCKFVPTRLPSMDHLFSLVWDLFNLFEDLGTQGSTNMSNTFNSSTCKSCLPTLVIIVLHLPKVKEK</sequence>
<dbReference type="AlphaFoldDB" id="D3BPF0"/>
<protein>
    <submittedName>
        <fullName evidence="1">Uncharacterized protein</fullName>
    </submittedName>
</protein>
<gene>
    <name evidence="1" type="ORF">PPL_09418</name>
</gene>
<dbReference type="InParanoid" id="D3BPF0"/>
<accession>D3BPF0</accession>
<evidence type="ECO:0000313" key="2">
    <source>
        <dbReference type="Proteomes" id="UP000001396"/>
    </source>
</evidence>
<keyword evidence="2" id="KW-1185">Reference proteome</keyword>
<dbReference type="Proteomes" id="UP000001396">
    <property type="component" value="Unassembled WGS sequence"/>
</dbReference>
<dbReference type="GeneID" id="31364893"/>
<organism evidence="1 2">
    <name type="scientific">Heterostelium pallidum (strain ATCC 26659 / Pp 5 / PN500)</name>
    <name type="common">Cellular slime mold</name>
    <name type="synonym">Polysphondylium pallidum</name>
    <dbReference type="NCBI Taxonomy" id="670386"/>
    <lineage>
        <taxon>Eukaryota</taxon>
        <taxon>Amoebozoa</taxon>
        <taxon>Evosea</taxon>
        <taxon>Eumycetozoa</taxon>
        <taxon>Dictyostelia</taxon>
        <taxon>Acytosteliales</taxon>
        <taxon>Acytosteliaceae</taxon>
        <taxon>Heterostelium</taxon>
    </lineage>
</organism>
<comment type="caution">
    <text evidence="1">The sequence shown here is derived from an EMBL/GenBank/DDBJ whole genome shotgun (WGS) entry which is preliminary data.</text>
</comment>
<reference evidence="1 2" key="1">
    <citation type="journal article" date="2011" name="Genome Res.">
        <title>Phylogeny-wide analysis of social amoeba genomes highlights ancient origins for complex intercellular communication.</title>
        <authorList>
            <person name="Heidel A.J."/>
            <person name="Lawal H.M."/>
            <person name="Felder M."/>
            <person name="Schilde C."/>
            <person name="Helps N.R."/>
            <person name="Tunggal B."/>
            <person name="Rivero F."/>
            <person name="John U."/>
            <person name="Schleicher M."/>
            <person name="Eichinger L."/>
            <person name="Platzer M."/>
            <person name="Noegel A.A."/>
            <person name="Schaap P."/>
            <person name="Gloeckner G."/>
        </authorList>
    </citation>
    <scope>NUCLEOTIDE SEQUENCE [LARGE SCALE GENOMIC DNA]</scope>
    <source>
        <strain evidence="2">ATCC 26659 / Pp 5 / PN500</strain>
    </source>
</reference>